<evidence type="ECO:0000256" key="8">
    <source>
        <dbReference type="ARBA" id="ARBA00022777"/>
    </source>
</evidence>
<evidence type="ECO:0000256" key="10">
    <source>
        <dbReference type="ARBA" id="ARBA00022989"/>
    </source>
</evidence>
<dbReference type="CDD" id="cd14265">
    <property type="entry name" value="UDPK_IM_like"/>
    <property type="match status" value="1"/>
</dbReference>
<keyword evidence="10 15" id="KW-1133">Transmembrane helix</keyword>
<evidence type="ECO:0000256" key="7">
    <source>
        <dbReference type="ARBA" id="ARBA00022741"/>
    </source>
</evidence>
<keyword evidence="5 16" id="KW-0808">Transferase</keyword>
<evidence type="ECO:0000256" key="13">
    <source>
        <dbReference type="ARBA" id="ARBA00023209"/>
    </source>
</evidence>
<evidence type="ECO:0000256" key="5">
    <source>
        <dbReference type="ARBA" id="ARBA00022679"/>
    </source>
</evidence>
<dbReference type="Pfam" id="PF01219">
    <property type="entry name" value="DAGK_prokar"/>
    <property type="match status" value="1"/>
</dbReference>
<evidence type="ECO:0000256" key="3">
    <source>
        <dbReference type="ARBA" id="ARBA00022475"/>
    </source>
</evidence>
<evidence type="ECO:0000256" key="12">
    <source>
        <dbReference type="ARBA" id="ARBA00023136"/>
    </source>
</evidence>
<evidence type="ECO:0000313" key="17">
    <source>
        <dbReference type="Proteomes" id="UP001595733"/>
    </source>
</evidence>
<comment type="caution">
    <text evidence="16">The sequence shown here is derived from an EMBL/GenBank/DDBJ whole genome shotgun (WGS) entry which is preliminary data.</text>
</comment>
<feature type="transmembrane region" description="Helical" evidence="15">
    <location>
        <begin position="48"/>
        <end position="68"/>
    </location>
</feature>
<evidence type="ECO:0000256" key="15">
    <source>
        <dbReference type="SAM" id="Phobius"/>
    </source>
</evidence>
<keyword evidence="7" id="KW-0547">Nucleotide-binding</keyword>
<dbReference type="PROSITE" id="PS01069">
    <property type="entry name" value="DAGK_PROKAR"/>
    <property type="match status" value="1"/>
</dbReference>
<dbReference type="InterPro" id="IPR036945">
    <property type="entry name" value="DAGK_sf"/>
</dbReference>
<dbReference type="RefSeq" id="WP_378142661.1">
    <property type="nucleotide sequence ID" value="NZ_JBHSEF010000026.1"/>
</dbReference>
<evidence type="ECO:0000256" key="11">
    <source>
        <dbReference type="ARBA" id="ARBA00023098"/>
    </source>
</evidence>
<name>A0ABV8UXP7_9BACL</name>
<keyword evidence="8 16" id="KW-0418">Kinase</keyword>
<evidence type="ECO:0000313" key="16">
    <source>
        <dbReference type="EMBL" id="MFC4356108.1"/>
    </source>
</evidence>
<dbReference type="EMBL" id="JBHSEF010000026">
    <property type="protein sequence ID" value="MFC4356108.1"/>
    <property type="molecule type" value="Genomic_DNA"/>
</dbReference>
<dbReference type="PANTHER" id="PTHR34299:SF1">
    <property type="entry name" value="DIACYLGLYCEROL KINASE"/>
    <property type="match status" value="1"/>
</dbReference>
<gene>
    <name evidence="16" type="ORF">ACFO0S_13690</name>
</gene>
<keyword evidence="9" id="KW-0067">ATP-binding</keyword>
<dbReference type="InterPro" id="IPR000829">
    <property type="entry name" value="DAGK"/>
</dbReference>
<proteinExistence type="inferred from homology"/>
<keyword evidence="14" id="KW-1208">Phospholipid metabolism</keyword>
<evidence type="ECO:0000256" key="14">
    <source>
        <dbReference type="ARBA" id="ARBA00023264"/>
    </source>
</evidence>
<comment type="similarity">
    <text evidence="2">Belongs to the bacterial diacylglycerol kinase family.</text>
</comment>
<keyword evidence="3" id="KW-1003">Cell membrane</keyword>
<evidence type="ECO:0000256" key="2">
    <source>
        <dbReference type="ARBA" id="ARBA00005967"/>
    </source>
</evidence>
<keyword evidence="11" id="KW-0443">Lipid metabolism</keyword>
<evidence type="ECO:0000256" key="9">
    <source>
        <dbReference type="ARBA" id="ARBA00022840"/>
    </source>
</evidence>
<accession>A0ABV8UXP7</accession>
<keyword evidence="4" id="KW-0444">Lipid biosynthesis</keyword>
<evidence type="ECO:0000256" key="4">
    <source>
        <dbReference type="ARBA" id="ARBA00022516"/>
    </source>
</evidence>
<evidence type="ECO:0000256" key="1">
    <source>
        <dbReference type="ARBA" id="ARBA00004651"/>
    </source>
</evidence>
<keyword evidence="6 15" id="KW-0812">Transmembrane</keyword>
<keyword evidence="12 15" id="KW-0472">Membrane</keyword>
<protein>
    <submittedName>
        <fullName evidence="16">Diacylglycerol kinase family protein</fullName>
        <ecNumber evidence="16">2.7.1.-</ecNumber>
    </submittedName>
</protein>
<dbReference type="PANTHER" id="PTHR34299">
    <property type="entry name" value="DIACYLGLYCEROL KINASE"/>
    <property type="match status" value="1"/>
</dbReference>
<dbReference type="EC" id="2.7.1.-" evidence="16"/>
<evidence type="ECO:0000256" key="6">
    <source>
        <dbReference type="ARBA" id="ARBA00022692"/>
    </source>
</evidence>
<keyword evidence="17" id="KW-1185">Reference proteome</keyword>
<organism evidence="16 17">
    <name type="scientific">Chryseomicrobium palamuruense</name>
    <dbReference type="NCBI Taxonomy" id="682973"/>
    <lineage>
        <taxon>Bacteria</taxon>
        <taxon>Bacillati</taxon>
        <taxon>Bacillota</taxon>
        <taxon>Bacilli</taxon>
        <taxon>Bacillales</taxon>
        <taxon>Caryophanaceae</taxon>
        <taxon>Chryseomicrobium</taxon>
    </lineage>
</organism>
<dbReference type="InterPro" id="IPR033717">
    <property type="entry name" value="UDPK"/>
</dbReference>
<dbReference type="Gene3D" id="1.10.287.3610">
    <property type="match status" value="1"/>
</dbReference>
<sequence>MRFVTSVRNAARGIRAALKSERHMRFHFFAAVVVLIIGWILKFSSIEWAILLIVIIGMMALELVNTALETLVDLVEPDQHPVAGKVKDIAAGACLVFAIGAAIIGFILFIPKLIDLLV</sequence>
<reference evidence="17" key="1">
    <citation type="journal article" date="2019" name="Int. J. Syst. Evol. Microbiol.">
        <title>The Global Catalogue of Microorganisms (GCM) 10K type strain sequencing project: providing services to taxonomists for standard genome sequencing and annotation.</title>
        <authorList>
            <consortium name="The Broad Institute Genomics Platform"/>
            <consortium name="The Broad Institute Genome Sequencing Center for Infectious Disease"/>
            <person name="Wu L."/>
            <person name="Ma J."/>
        </authorList>
    </citation>
    <scope>NUCLEOTIDE SEQUENCE [LARGE SCALE GENOMIC DNA]</scope>
    <source>
        <strain evidence="17">CCUG 50353</strain>
    </source>
</reference>
<comment type="subcellular location">
    <subcellularLocation>
        <location evidence="1">Cell membrane</location>
        <topology evidence="1">Multi-pass membrane protein</topology>
    </subcellularLocation>
</comment>
<keyword evidence="13" id="KW-0594">Phospholipid biosynthesis</keyword>
<feature type="transmembrane region" description="Helical" evidence="15">
    <location>
        <begin position="24"/>
        <end position="42"/>
    </location>
</feature>
<dbReference type="GO" id="GO:0016301">
    <property type="term" value="F:kinase activity"/>
    <property type="evidence" value="ECO:0007669"/>
    <property type="project" value="UniProtKB-KW"/>
</dbReference>
<feature type="transmembrane region" description="Helical" evidence="15">
    <location>
        <begin position="89"/>
        <end position="110"/>
    </location>
</feature>
<dbReference type="Proteomes" id="UP001595733">
    <property type="component" value="Unassembled WGS sequence"/>
</dbReference>